<feature type="transmembrane region" description="Helical" evidence="7">
    <location>
        <begin position="84"/>
        <end position="109"/>
    </location>
</feature>
<dbReference type="EMBL" id="CAJRGZ010000023">
    <property type="protein sequence ID" value="CAG5177852.1"/>
    <property type="molecule type" value="Genomic_DNA"/>
</dbReference>
<dbReference type="Proteomes" id="UP000676310">
    <property type="component" value="Unassembled WGS sequence"/>
</dbReference>
<dbReference type="GO" id="GO:0016020">
    <property type="term" value="C:membrane"/>
    <property type="evidence" value="ECO:0007669"/>
    <property type="project" value="UniProtKB-SubCell"/>
</dbReference>
<keyword evidence="10" id="KW-1185">Reference proteome</keyword>
<dbReference type="InterPro" id="IPR049326">
    <property type="entry name" value="Rhodopsin_dom_fungi"/>
</dbReference>
<dbReference type="InterPro" id="IPR036291">
    <property type="entry name" value="NAD(P)-bd_dom_sf"/>
</dbReference>
<evidence type="ECO:0000256" key="6">
    <source>
        <dbReference type="SAM" id="MobiDB-lite"/>
    </source>
</evidence>
<dbReference type="Pfam" id="PF00106">
    <property type="entry name" value="adh_short"/>
    <property type="match status" value="1"/>
</dbReference>
<dbReference type="SUPFAM" id="SSF51735">
    <property type="entry name" value="NAD(P)-binding Rossmann-fold domains"/>
    <property type="match status" value="1"/>
</dbReference>
<evidence type="ECO:0000256" key="5">
    <source>
        <dbReference type="ARBA" id="ARBA00038359"/>
    </source>
</evidence>
<accession>A0A8J2I6G7</accession>
<feature type="transmembrane region" description="Helical" evidence="7">
    <location>
        <begin position="121"/>
        <end position="146"/>
    </location>
</feature>
<dbReference type="PANTHER" id="PTHR33048">
    <property type="entry name" value="PTH11-LIKE INTEGRAL MEMBRANE PROTEIN (AFU_ORTHOLOGUE AFUA_5G11245)"/>
    <property type="match status" value="1"/>
</dbReference>
<proteinExistence type="inferred from homology"/>
<feature type="transmembrane region" description="Helical" evidence="7">
    <location>
        <begin position="166"/>
        <end position="187"/>
    </location>
</feature>
<feature type="region of interest" description="Disordered" evidence="6">
    <location>
        <begin position="267"/>
        <end position="286"/>
    </location>
</feature>
<feature type="transmembrane region" description="Helical" evidence="7">
    <location>
        <begin position="233"/>
        <end position="253"/>
    </location>
</feature>
<feature type="transmembrane region" description="Helical" evidence="7">
    <location>
        <begin position="6"/>
        <end position="29"/>
    </location>
</feature>
<feature type="transmembrane region" description="Helical" evidence="7">
    <location>
        <begin position="199"/>
        <end position="221"/>
    </location>
</feature>
<evidence type="ECO:0000256" key="2">
    <source>
        <dbReference type="ARBA" id="ARBA00022692"/>
    </source>
</evidence>
<evidence type="ECO:0000256" key="4">
    <source>
        <dbReference type="ARBA" id="ARBA00023136"/>
    </source>
</evidence>
<feature type="domain" description="Rhodopsin" evidence="8">
    <location>
        <begin position="23"/>
        <end position="258"/>
    </location>
</feature>
<name>A0A8J2I6G7_9PLEO</name>
<dbReference type="InterPro" id="IPR002347">
    <property type="entry name" value="SDR_fam"/>
</dbReference>
<dbReference type="PANTHER" id="PTHR33048:SF92">
    <property type="entry name" value="INTEGRAL MEMBRANE PROTEIN"/>
    <property type="match status" value="1"/>
</dbReference>
<evidence type="ECO:0000256" key="3">
    <source>
        <dbReference type="ARBA" id="ARBA00022989"/>
    </source>
</evidence>
<evidence type="ECO:0000256" key="1">
    <source>
        <dbReference type="ARBA" id="ARBA00004141"/>
    </source>
</evidence>
<dbReference type="AlphaFoldDB" id="A0A8J2I6G7"/>
<keyword evidence="3 7" id="KW-1133">Transmembrane helix</keyword>
<comment type="similarity">
    <text evidence="5">Belongs to the SAT4 family.</text>
</comment>
<dbReference type="InterPro" id="IPR052337">
    <property type="entry name" value="SAT4-like"/>
</dbReference>
<keyword evidence="4 7" id="KW-0472">Membrane</keyword>
<reference evidence="9" key="1">
    <citation type="submission" date="2021-05" db="EMBL/GenBank/DDBJ databases">
        <authorList>
            <person name="Stam R."/>
        </authorList>
    </citation>
    <scope>NUCLEOTIDE SEQUENCE</scope>
    <source>
        <strain evidence="9">CS162</strain>
    </source>
</reference>
<comment type="subcellular location">
    <subcellularLocation>
        <location evidence="1">Membrane</location>
        <topology evidence="1">Multi-pass membrane protein</topology>
    </subcellularLocation>
</comment>
<evidence type="ECO:0000313" key="9">
    <source>
        <dbReference type="EMBL" id="CAG5177852.1"/>
    </source>
</evidence>
<organism evidence="9 10">
    <name type="scientific">Alternaria atra</name>
    <dbReference type="NCBI Taxonomy" id="119953"/>
    <lineage>
        <taxon>Eukaryota</taxon>
        <taxon>Fungi</taxon>
        <taxon>Dikarya</taxon>
        <taxon>Ascomycota</taxon>
        <taxon>Pezizomycotina</taxon>
        <taxon>Dothideomycetes</taxon>
        <taxon>Pleosporomycetidae</taxon>
        <taxon>Pleosporales</taxon>
        <taxon>Pleosporineae</taxon>
        <taxon>Pleosporaceae</taxon>
        <taxon>Alternaria</taxon>
        <taxon>Alternaria sect. Ulocladioides</taxon>
    </lineage>
</organism>
<dbReference type="Gene3D" id="3.40.50.720">
    <property type="entry name" value="NAD(P)-binding Rossmann-like Domain"/>
    <property type="match status" value="1"/>
</dbReference>
<comment type="caution">
    <text evidence="9">The sequence shown here is derived from an EMBL/GenBank/DDBJ whole genome shotgun (WGS) entry which is preliminary data.</text>
</comment>
<sequence>MQTVTSVVLQALLVGLALAVTILRCWIRLHVEHRRLAIADYLVWGGWICTLGWFACSTQALYILVNHPLNEEGVTDSVDYLKTVFVSCYFFDTGLYFPKASLVAFYWWLIPRGFKHLRISVYITATIIGCAWIASLLADTFIAPSISDNLSIENQLNSTWNSYTDLTINWALNISTDLLLFCLPFSIINCLKLRRRQKIGLVGVFSLGAITMAISLARFIVYSLDYNVSDTIGNAWCTAEMCTAVVVVSLPSLKSLIIRTTPTNTANRSNTGYLQPGSGKPVISSRGGTYTARIEGGTVDEEEMELTFLDRKASLTPTGTTDETKMQDGKDNHVERSLGDTGLDALINNAGIPSHTEGSIENMTDLTEVLNVNVFGAHNVTRAFLLILKNSQLKKIAKM</sequence>
<protein>
    <recommendedName>
        <fullName evidence="8">Rhodopsin domain-containing protein</fullName>
    </recommendedName>
</protein>
<dbReference type="GeneID" id="67020518"/>
<evidence type="ECO:0000259" key="8">
    <source>
        <dbReference type="Pfam" id="PF20684"/>
    </source>
</evidence>
<gene>
    <name evidence="9" type="ORF">ALTATR162_LOCUS8410</name>
</gene>
<feature type="transmembrane region" description="Helical" evidence="7">
    <location>
        <begin position="41"/>
        <end position="64"/>
    </location>
</feature>
<dbReference type="RefSeq" id="XP_043171975.1">
    <property type="nucleotide sequence ID" value="XM_043316040.1"/>
</dbReference>
<evidence type="ECO:0000256" key="7">
    <source>
        <dbReference type="SAM" id="Phobius"/>
    </source>
</evidence>
<keyword evidence="2 7" id="KW-0812">Transmembrane</keyword>
<dbReference type="OrthoDB" id="444631at2759"/>
<evidence type="ECO:0000313" key="10">
    <source>
        <dbReference type="Proteomes" id="UP000676310"/>
    </source>
</evidence>
<dbReference type="Pfam" id="PF20684">
    <property type="entry name" value="Fung_rhodopsin"/>
    <property type="match status" value="1"/>
</dbReference>